<dbReference type="PANTHER" id="PTHR33397">
    <property type="entry name" value="UPF0331 PROTEIN YUTE"/>
    <property type="match status" value="1"/>
</dbReference>
<keyword evidence="2" id="KW-0540">Nuclease</keyword>
<evidence type="ECO:0000313" key="5">
    <source>
        <dbReference type="EMBL" id="KGD65758.1"/>
    </source>
</evidence>
<dbReference type="AlphaFoldDB" id="A0A095TTN8"/>
<evidence type="ECO:0000256" key="3">
    <source>
        <dbReference type="ARBA" id="ARBA00022801"/>
    </source>
</evidence>
<dbReference type="GO" id="GO:0004540">
    <property type="term" value="F:RNA nuclease activity"/>
    <property type="evidence" value="ECO:0007669"/>
    <property type="project" value="InterPro"/>
</dbReference>
<keyword evidence="3" id="KW-0378">Hydrolase</keyword>
<evidence type="ECO:0000256" key="1">
    <source>
        <dbReference type="ARBA" id="ARBA00022649"/>
    </source>
</evidence>
<dbReference type="InterPro" id="IPR008201">
    <property type="entry name" value="HepT-like"/>
</dbReference>
<sequence>MDSLIVERKLESLRRCINRVEQKRPDSIATLETDPDIQDILVLNLSRAVQLCVDIAAHVLLDYETLPPNTMGETFDRLADLKLIEPELRDNLKRSVGFRNMAVHNYDVLDWRIVYAIATRQLEDFTRFAAAVTPLLNH</sequence>
<dbReference type="OrthoDB" id="9796612at2"/>
<dbReference type="InterPro" id="IPR052379">
    <property type="entry name" value="Type_VII_TA_RNase"/>
</dbReference>
<keyword evidence="1" id="KW-1277">Toxin-antitoxin system</keyword>
<organism evidence="5 6">
    <name type="scientific">Alcanivorax nanhaiticus</name>
    <dbReference type="NCBI Taxonomy" id="1177154"/>
    <lineage>
        <taxon>Bacteria</taxon>
        <taxon>Pseudomonadati</taxon>
        <taxon>Pseudomonadota</taxon>
        <taxon>Gammaproteobacteria</taxon>
        <taxon>Oceanospirillales</taxon>
        <taxon>Alcanivoracaceae</taxon>
        <taxon>Alcanivorax</taxon>
    </lineage>
</organism>
<dbReference type="PATRIC" id="fig|1177154.3.peg.993"/>
<protein>
    <recommendedName>
        <fullName evidence="7">DUF86 domain-containing protein</fullName>
    </recommendedName>
</protein>
<dbReference type="eggNOG" id="COG2445">
    <property type="taxonomic scope" value="Bacteria"/>
</dbReference>
<dbReference type="Gene3D" id="1.20.120.580">
    <property type="entry name" value="bsu32300-like"/>
    <property type="match status" value="1"/>
</dbReference>
<accession>A0A095TTN8</accession>
<dbReference type="Proteomes" id="UP000029444">
    <property type="component" value="Unassembled WGS sequence"/>
</dbReference>
<proteinExistence type="inferred from homology"/>
<gene>
    <name evidence="5" type="ORF">Y5S_00982</name>
</gene>
<evidence type="ECO:0000256" key="4">
    <source>
        <dbReference type="ARBA" id="ARBA00024207"/>
    </source>
</evidence>
<evidence type="ECO:0000313" key="6">
    <source>
        <dbReference type="Proteomes" id="UP000029444"/>
    </source>
</evidence>
<dbReference type="RefSeq" id="WP_035230981.1">
    <property type="nucleotide sequence ID" value="NZ_ARXV01000003.1"/>
</dbReference>
<evidence type="ECO:0008006" key="7">
    <source>
        <dbReference type="Google" id="ProtNLM"/>
    </source>
</evidence>
<name>A0A095TTN8_9GAMM</name>
<dbReference type="PANTHER" id="PTHR33397:SF3">
    <property type="entry name" value="MRNA NUCLEASE HEPT"/>
    <property type="match status" value="1"/>
</dbReference>
<dbReference type="GO" id="GO:0016787">
    <property type="term" value="F:hydrolase activity"/>
    <property type="evidence" value="ECO:0007669"/>
    <property type="project" value="UniProtKB-KW"/>
</dbReference>
<keyword evidence="6" id="KW-1185">Reference proteome</keyword>
<comment type="similarity">
    <text evidence="4">Belongs to the HepT RNase toxin family.</text>
</comment>
<dbReference type="EMBL" id="ARXV01000003">
    <property type="protein sequence ID" value="KGD65758.1"/>
    <property type="molecule type" value="Genomic_DNA"/>
</dbReference>
<dbReference type="GO" id="GO:0110001">
    <property type="term" value="C:toxin-antitoxin complex"/>
    <property type="evidence" value="ECO:0007669"/>
    <property type="project" value="InterPro"/>
</dbReference>
<evidence type="ECO:0000256" key="2">
    <source>
        <dbReference type="ARBA" id="ARBA00022722"/>
    </source>
</evidence>
<comment type="caution">
    <text evidence="5">The sequence shown here is derived from an EMBL/GenBank/DDBJ whole genome shotgun (WGS) entry which is preliminary data.</text>
</comment>
<reference evidence="5 6" key="1">
    <citation type="submission" date="2012-09" db="EMBL/GenBank/DDBJ databases">
        <title>Genome Sequence of alkane-degrading Bacterium Alcanivorax sp. 19-m-6.</title>
        <authorList>
            <person name="Lai Q."/>
            <person name="Shao Z."/>
        </authorList>
    </citation>
    <scope>NUCLEOTIDE SEQUENCE [LARGE SCALE GENOMIC DNA]</scope>
    <source>
        <strain evidence="5 6">19-m-6</strain>
    </source>
</reference>
<dbReference type="InterPro" id="IPR037038">
    <property type="entry name" value="HepT-like_sf"/>
</dbReference>
<dbReference type="Pfam" id="PF01934">
    <property type="entry name" value="HepT-like"/>
    <property type="match status" value="1"/>
</dbReference>
<dbReference type="NCBIfam" id="NF047751">
    <property type="entry name" value="HepT_toxin"/>
    <property type="match status" value="1"/>
</dbReference>